<organism evidence="2 3">
    <name type="scientific">Pseudothauera rhizosphaerae</name>
    <dbReference type="NCBI Taxonomy" id="2565932"/>
    <lineage>
        <taxon>Bacteria</taxon>
        <taxon>Pseudomonadati</taxon>
        <taxon>Pseudomonadota</taxon>
        <taxon>Betaproteobacteria</taxon>
        <taxon>Rhodocyclales</taxon>
        <taxon>Zoogloeaceae</taxon>
        <taxon>Pseudothauera</taxon>
    </lineage>
</organism>
<comment type="caution">
    <text evidence="2">The sequence shown here is derived from an EMBL/GenBank/DDBJ whole genome shotgun (WGS) entry which is preliminary data.</text>
</comment>
<dbReference type="EMBL" id="SSOD01000004">
    <property type="protein sequence ID" value="THF62693.1"/>
    <property type="molecule type" value="Genomic_DNA"/>
</dbReference>
<accession>A0A4S4AS46</accession>
<name>A0A4S4AS46_9RHOO</name>
<keyword evidence="3" id="KW-1185">Reference proteome</keyword>
<evidence type="ECO:0000256" key="1">
    <source>
        <dbReference type="SAM" id="MobiDB-lite"/>
    </source>
</evidence>
<dbReference type="AlphaFoldDB" id="A0A4S4AS46"/>
<proteinExistence type="predicted"/>
<evidence type="ECO:0000313" key="3">
    <source>
        <dbReference type="Proteomes" id="UP000307956"/>
    </source>
</evidence>
<gene>
    <name evidence="2" type="ORF">E6O51_06970</name>
</gene>
<dbReference type="Proteomes" id="UP000307956">
    <property type="component" value="Unassembled WGS sequence"/>
</dbReference>
<dbReference type="RefSeq" id="WP_136384246.1">
    <property type="nucleotide sequence ID" value="NZ_SSOD01000004.1"/>
</dbReference>
<evidence type="ECO:0000313" key="2">
    <source>
        <dbReference type="EMBL" id="THF62693.1"/>
    </source>
</evidence>
<dbReference type="OrthoDB" id="9204742at2"/>
<sequence length="187" mass="19786">MFIQSGYGVQAYSASSKIALQQSNDVTKAVPANLSKNSASANTTEQVTLSSAGKKLAASGNNATQPRTPAQERLIMAASSSRQSAEKIASDIAYAPSGIIYDISNTGGGEEVRTLATSGRIIDDEFKARFNSEAAAIDAQRRAIYESETAKGTDPLQILTMMIDFTNTQSKDYLEASGWGYQGSSPP</sequence>
<feature type="compositionally biased region" description="Polar residues" evidence="1">
    <location>
        <begin position="37"/>
        <end position="51"/>
    </location>
</feature>
<protein>
    <submittedName>
        <fullName evidence="2">Uncharacterized protein</fullName>
    </submittedName>
</protein>
<reference evidence="2 3" key="1">
    <citation type="submission" date="2019-04" db="EMBL/GenBank/DDBJ databases">
        <title>Azoarcus rhizosphaerae sp. nov. isolated from rhizosphere of Ficus religiosa.</title>
        <authorList>
            <person name="Lin S.-Y."/>
            <person name="Hameed A."/>
            <person name="Hsu Y.-H."/>
            <person name="Young C.-C."/>
        </authorList>
    </citation>
    <scope>NUCLEOTIDE SEQUENCE [LARGE SCALE GENOMIC DNA]</scope>
    <source>
        <strain evidence="2 3">CC-YHH848</strain>
    </source>
</reference>
<feature type="region of interest" description="Disordered" evidence="1">
    <location>
        <begin position="37"/>
        <end position="67"/>
    </location>
</feature>